<dbReference type="AlphaFoldDB" id="A0A5K8A4N6"/>
<reference evidence="1 2" key="1">
    <citation type="submission" date="2019-11" db="EMBL/GenBank/DDBJ databases">
        <title>Comparative genomics of hydrocarbon-degrading Desulfosarcina strains.</title>
        <authorList>
            <person name="Watanabe M."/>
            <person name="Kojima H."/>
            <person name="Fukui M."/>
        </authorList>
    </citation>
    <scope>NUCLEOTIDE SEQUENCE [LARGE SCALE GENOMIC DNA]</scope>
    <source>
        <strain evidence="2">oXyS1</strain>
    </source>
</reference>
<evidence type="ECO:0000313" key="1">
    <source>
        <dbReference type="EMBL" id="BBO87543.1"/>
    </source>
</evidence>
<name>A0A5K8A4N6_9BACT</name>
<keyword evidence="2" id="KW-1185">Reference proteome</keyword>
<organism evidence="1 2">
    <name type="scientific">Desulfosarcina ovata subsp. ovata</name>
    <dbReference type="NCBI Taxonomy" id="2752305"/>
    <lineage>
        <taxon>Bacteria</taxon>
        <taxon>Pseudomonadati</taxon>
        <taxon>Thermodesulfobacteriota</taxon>
        <taxon>Desulfobacteria</taxon>
        <taxon>Desulfobacterales</taxon>
        <taxon>Desulfosarcinaceae</taxon>
        <taxon>Desulfosarcina</taxon>
    </lineage>
</organism>
<proteinExistence type="predicted"/>
<dbReference type="EMBL" id="AP021879">
    <property type="protein sequence ID" value="BBO87543.1"/>
    <property type="molecule type" value="Genomic_DNA"/>
</dbReference>
<dbReference type="Proteomes" id="UP000422108">
    <property type="component" value="Chromosome"/>
</dbReference>
<protein>
    <submittedName>
        <fullName evidence="1">Uncharacterized protein</fullName>
    </submittedName>
</protein>
<gene>
    <name evidence="1" type="ORF">DSCOOX_07230</name>
</gene>
<evidence type="ECO:0000313" key="2">
    <source>
        <dbReference type="Proteomes" id="UP000422108"/>
    </source>
</evidence>
<accession>A0A5K8A4N6</accession>
<sequence>MRVCAITENDHEPKLCKLVNKKYVIIYLFSQFEWRGRTISLYDTEQQNRK</sequence>